<dbReference type="Pfam" id="PF26341">
    <property type="entry name" value="AAA_SelU"/>
    <property type="match status" value="1"/>
</dbReference>
<dbReference type="PANTHER" id="PTHR30401">
    <property type="entry name" value="TRNA 2-SELENOURIDINE SYNTHASE"/>
    <property type="match status" value="1"/>
</dbReference>
<dbReference type="InterPro" id="IPR017582">
    <property type="entry name" value="SelU"/>
</dbReference>
<name>A0A812WA99_9DINO</name>
<evidence type="ECO:0000313" key="3">
    <source>
        <dbReference type="Proteomes" id="UP000601435"/>
    </source>
</evidence>
<comment type="caution">
    <text evidence="2">The sequence shown here is derived from an EMBL/GenBank/DDBJ whole genome shotgun (WGS) entry which is preliminary data.</text>
</comment>
<feature type="non-terminal residue" evidence="2">
    <location>
        <position position="1"/>
    </location>
</feature>
<evidence type="ECO:0000313" key="2">
    <source>
        <dbReference type="EMBL" id="CAE7678140.1"/>
    </source>
</evidence>
<reference evidence="2" key="1">
    <citation type="submission" date="2021-02" db="EMBL/GenBank/DDBJ databases">
        <authorList>
            <person name="Dougan E. K."/>
            <person name="Rhodes N."/>
            <person name="Thang M."/>
            <person name="Chan C."/>
        </authorList>
    </citation>
    <scope>NUCLEOTIDE SEQUENCE</scope>
</reference>
<organism evidence="2 3">
    <name type="scientific">Symbiodinium necroappetens</name>
    <dbReference type="NCBI Taxonomy" id="1628268"/>
    <lineage>
        <taxon>Eukaryota</taxon>
        <taxon>Sar</taxon>
        <taxon>Alveolata</taxon>
        <taxon>Dinophyceae</taxon>
        <taxon>Suessiales</taxon>
        <taxon>Symbiodiniaceae</taxon>
        <taxon>Symbiodinium</taxon>
    </lineage>
</organism>
<dbReference type="Proteomes" id="UP000601435">
    <property type="component" value="Unassembled WGS sequence"/>
</dbReference>
<keyword evidence="3" id="KW-1185">Reference proteome</keyword>
<dbReference type="PANTHER" id="PTHR30401:SF0">
    <property type="entry name" value="TRNA 2-SELENOURIDINE SYNTHASE"/>
    <property type="match status" value="1"/>
</dbReference>
<protein>
    <submittedName>
        <fullName evidence="2">SelU protein</fullName>
    </submittedName>
</protein>
<gene>
    <name evidence="2" type="primary">selU</name>
    <name evidence="2" type="ORF">SNEC2469_LOCUS19474</name>
</gene>
<proteinExistence type="predicted"/>
<dbReference type="GO" id="GO:0002098">
    <property type="term" value="P:tRNA wobble uridine modification"/>
    <property type="evidence" value="ECO:0007669"/>
    <property type="project" value="InterPro"/>
</dbReference>
<feature type="non-terminal residue" evidence="2">
    <location>
        <position position="157"/>
    </location>
</feature>
<feature type="domain" description="tRNA 2-selenouridine synthase AAA" evidence="1">
    <location>
        <begin position="2"/>
        <end position="139"/>
    </location>
</feature>
<sequence>ALAHHKGSVFGGLGEKTQPSSEYMRNAVALQWASLNSSRWVYLEDEGPRIGTVVLPSALYRRLRQAALVLHLDVPFALRAERSLALYGSFGAEALCSAVENFRHRMGHSRTDLLQQKLREGALREVCEEILQNYDKAYSYHLKRGRAGSGQILRLAV</sequence>
<evidence type="ECO:0000259" key="1">
    <source>
        <dbReference type="Pfam" id="PF26341"/>
    </source>
</evidence>
<dbReference type="OrthoDB" id="445475at2759"/>
<dbReference type="EMBL" id="CAJNJA010033360">
    <property type="protein sequence ID" value="CAE7678140.1"/>
    <property type="molecule type" value="Genomic_DNA"/>
</dbReference>
<dbReference type="GO" id="GO:0043828">
    <property type="term" value="F:tRNA 2-selenouridine synthase activity"/>
    <property type="evidence" value="ECO:0007669"/>
    <property type="project" value="InterPro"/>
</dbReference>
<dbReference type="AlphaFoldDB" id="A0A812WA99"/>
<accession>A0A812WA99</accession>
<dbReference type="InterPro" id="IPR058840">
    <property type="entry name" value="AAA_SelU"/>
</dbReference>